<name>B6IQP6_RHOCS</name>
<dbReference type="Proteomes" id="UP000001591">
    <property type="component" value="Chromosome"/>
</dbReference>
<evidence type="ECO:0000256" key="1">
    <source>
        <dbReference type="SAM" id="MobiDB-lite"/>
    </source>
</evidence>
<reference evidence="2 3" key="1">
    <citation type="journal article" date="2010" name="BMC Genomics">
        <title>Metabolic flexibility revealed in the genome of the cyst-forming alpha-1 proteobacterium Rhodospirillum centenum.</title>
        <authorList>
            <person name="Lu Y.K."/>
            <person name="Marden J."/>
            <person name="Han M."/>
            <person name="Swingley W.D."/>
            <person name="Mastrian S.D."/>
            <person name="Chowdhury S.R."/>
            <person name="Hao J."/>
            <person name="Helmy T."/>
            <person name="Kim S."/>
            <person name="Kurdoglu A.A."/>
            <person name="Matthies H.J."/>
            <person name="Rollo D."/>
            <person name="Stothard P."/>
            <person name="Blankenship R.E."/>
            <person name="Bauer C.E."/>
            <person name="Touchman J.W."/>
        </authorList>
    </citation>
    <scope>NUCLEOTIDE SEQUENCE [LARGE SCALE GENOMIC DNA]</scope>
    <source>
        <strain evidence="3">ATCC 51521 / SW</strain>
    </source>
</reference>
<evidence type="ECO:0000313" key="3">
    <source>
        <dbReference type="Proteomes" id="UP000001591"/>
    </source>
</evidence>
<dbReference type="AlphaFoldDB" id="B6IQP6"/>
<keyword evidence="3" id="KW-1185">Reference proteome</keyword>
<dbReference type="EMBL" id="CP000613">
    <property type="protein sequence ID" value="ACI97782.1"/>
    <property type="molecule type" value="Genomic_DNA"/>
</dbReference>
<organism evidence="2 3">
    <name type="scientific">Rhodospirillum centenum (strain ATCC 51521 / SW)</name>
    <dbReference type="NCBI Taxonomy" id="414684"/>
    <lineage>
        <taxon>Bacteria</taxon>
        <taxon>Pseudomonadati</taxon>
        <taxon>Pseudomonadota</taxon>
        <taxon>Alphaproteobacteria</taxon>
        <taxon>Rhodospirillales</taxon>
        <taxon>Rhodospirillaceae</taxon>
        <taxon>Rhodospirillum</taxon>
    </lineage>
</organism>
<dbReference type="STRING" id="414684.RC1_0334"/>
<accession>B6IQP6</accession>
<dbReference type="KEGG" id="rce:RC1_0334"/>
<proteinExistence type="predicted"/>
<sequence length="65" mass="7117">MPNGPVAPDRPIRHGKRYANTTQSHFCIRNDPRADPAHPPSDIPPALPSIRTGIIMRVILITTPA</sequence>
<protein>
    <submittedName>
        <fullName evidence="2">Uncharacterized protein</fullName>
    </submittedName>
</protein>
<feature type="region of interest" description="Disordered" evidence="1">
    <location>
        <begin position="28"/>
        <end position="48"/>
    </location>
</feature>
<evidence type="ECO:0000313" key="2">
    <source>
        <dbReference type="EMBL" id="ACI97782.1"/>
    </source>
</evidence>
<feature type="compositionally biased region" description="Pro residues" evidence="1">
    <location>
        <begin position="37"/>
        <end position="47"/>
    </location>
</feature>
<gene>
    <name evidence="2" type="ordered locus">RC1_0334</name>
</gene>
<dbReference type="HOGENOM" id="CLU_2846949_0_0_5"/>